<sequence>DFPVAAINQMIDPLPCSFGRTIRLISTWDLGGVGITINNDGGANYSFSFHAHGRDAGAPVHVHNGGMTGSSIPLSLISQDSVVSEMVLQKMNNALQIMSCAIANTDADNFSLNEAVGIYRVVG</sequence>
<feature type="non-terminal residue" evidence="1">
    <location>
        <position position="123"/>
    </location>
</feature>
<comment type="caution">
    <text evidence="1">The sequence shown here is derived from an EMBL/GenBank/DDBJ whole genome shotgun (WGS) entry which is preliminary data.</text>
</comment>
<evidence type="ECO:0000313" key="1">
    <source>
        <dbReference type="EMBL" id="GAI84464.1"/>
    </source>
</evidence>
<organism evidence="1">
    <name type="scientific">marine sediment metagenome</name>
    <dbReference type="NCBI Taxonomy" id="412755"/>
    <lineage>
        <taxon>unclassified sequences</taxon>
        <taxon>metagenomes</taxon>
        <taxon>ecological metagenomes</taxon>
    </lineage>
</organism>
<protein>
    <submittedName>
        <fullName evidence="1">Uncharacterized protein</fullName>
    </submittedName>
</protein>
<proteinExistence type="predicted"/>
<accession>X1TWT1</accession>
<reference evidence="1" key="1">
    <citation type="journal article" date="2014" name="Front. Microbiol.">
        <title>High frequency of phylogenetically diverse reductive dehalogenase-homologous genes in deep subseafloor sedimentary metagenomes.</title>
        <authorList>
            <person name="Kawai M."/>
            <person name="Futagami T."/>
            <person name="Toyoda A."/>
            <person name="Takaki Y."/>
            <person name="Nishi S."/>
            <person name="Hori S."/>
            <person name="Arai W."/>
            <person name="Tsubouchi T."/>
            <person name="Morono Y."/>
            <person name="Uchiyama I."/>
            <person name="Ito T."/>
            <person name="Fujiyama A."/>
            <person name="Inagaki F."/>
            <person name="Takami H."/>
        </authorList>
    </citation>
    <scope>NUCLEOTIDE SEQUENCE</scope>
    <source>
        <strain evidence="1">Expedition CK06-06</strain>
    </source>
</reference>
<dbReference type="AlphaFoldDB" id="X1TWT1"/>
<gene>
    <name evidence="1" type="ORF">S12H4_12433</name>
</gene>
<feature type="non-terminal residue" evidence="1">
    <location>
        <position position="1"/>
    </location>
</feature>
<name>X1TWT1_9ZZZZ</name>
<dbReference type="EMBL" id="BARW01005919">
    <property type="protein sequence ID" value="GAI84464.1"/>
    <property type="molecule type" value="Genomic_DNA"/>
</dbReference>